<gene>
    <name evidence="1" type="ORF">CGLO_18430</name>
</gene>
<organism evidence="1 2">
    <name type="scientific">Colletotrichum gloeosporioides (strain Cg-14)</name>
    <name type="common">Anthracnose fungus</name>
    <name type="synonym">Glomerella cingulata</name>
    <dbReference type="NCBI Taxonomy" id="1237896"/>
    <lineage>
        <taxon>Eukaryota</taxon>
        <taxon>Fungi</taxon>
        <taxon>Dikarya</taxon>
        <taxon>Ascomycota</taxon>
        <taxon>Pezizomycotina</taxon>
        <taxon>Sordariomycetes</taxon>
        <taxon>Hypocreomycetidae</taxon>
        <taxon>Glomerellales</taxon>
        <taxon>Glomerellaceae</taxon>
        <taxon>Colletotrichum</taxon>
        <taxon>Colletotrichum gloeosporioides species complex</taxon>
    </lineage>
</organism>
<name>T0KUU3_COLGC</name>
<sequence length="12" mass="1474">MVNNYLDYLLCL</sequence>
<dbReference type="HOGENOM" id="CLU_3436833_0_0_1"/>
<dbReference type="EMBL" id="AMYD01004531">
    <property type="protein sequence ID" value="EQB43036.1"/>
    <property type="molecule type" value="Genomic_DNA"/>
</dbReference>
<comment type="caution">
    <text evidence="1">The sequence shown here is derived from an EMBL/GenBank/DDBJ whole genome shotgun (WGS) entry which is preliminary data.</text>
</comment>
<evidence type="ECO:0000313" key="1">
    <source>
        <dbReference type="EMBL" id="EQB43036.1"/>
    </source>
</evidence>
<proteinExistence type="predicted"/>
<dbReference type="Proteomes" id="UP000015530">
    <property type="component" value="Unassembled WGS sequence"/>
</dbReference>
<accession>T0KUU3</accession>
<protein>
    <submittedName>
        <fullName evidence="1">Uncharacterized protein</fullName>
    </submittedName>
</protein>
<reference evidence="2" key="1">
    <citation type="journal article" date="2013" name="Mol. Plant Microbe Interact.">
        <title>Global aspects of pacC regulation of pathogenicity genes in Colletotrichum gloeosporioides as revealed by transcriptome analysis.</title>
        <authorList>
            <person name="Alkan N."/>
            <person name="Meng X."/>
            <person name="Friedlander G."/>
            <person name="Reuveni E."/>
            <person name="Sukno S."/>
            <person name="Sherman A."/>
            <person name="Thon M."/>
            <person name="Fluhr R."/>
            <person name="Prusky D."/>
        </authorList>
    </citation>
    <scope>NUCLEOTIDE SEQUENCE [LARGE SCALE GENOMIC DNA]</scope>
    <source>
        <strain evidence="2">Cg-14</strain>
    </source>
</reference>
<evidence type="ECO:0000313" key="2">
    <source>
        <dbReference type="Proteomes" id="UP000015530"/>
    </source>
</evidence>